<dbReference type="Pfam" id="PF00583">
    <property type="entry name" value="Acetyltransf_1"/>
    <property type="match status" value="1"/>
</dbReference>
<name>A0A561V820_9PSEU</name>
<sequence length="195" mass="21486">MHAALRRATRADHDEVVDVLTEAFAEDPLASWLFPAAAERHRLQSRFYRHQLAHPAAEVYLTDRGKGVALWHALSPAEPAEDEAPESDLEAAFGDSGPRLRALGRALAPRHPVDRPHLYLFCMGVVGSRRGSGLGSAMLRDRLERADAEGVAAYLEASSPRSRALYLRHGFTDLDGPVRPAGGPSLWPMWREPQP</sequence>
<dbReference type="Proteomes" id="UP000316184">
    <property type="component" value="Unassembled WGS sequence"/>
</dbReference>
<dbReference type="AlphaFoldDB" id="A0A561V820"/>
<reference evidence="2 3" key="1">
    <citation type="submission" date="2019-06" db="EMBL/GenBank/DDBJ databases">
        <title>Sequencing the genomes of 1000 actinobacteria strains.</title>
        <authorList>
            <person name="Klenk H.-P."/>
        </authorList>
    </citation>
    <scope>NUCLEOTIDE SEQUENCE [LARGE SCALE GENOMIC DNA]</scope>
    <source>
        <strain evidence="2 3">DSM 46699</strain>
    </source>
</reference>
<keyword evidence="2" id="KW-0808">Transferase</keyword>
<evidence type="ECO:0000259" key="1">
    <source>
        <dbReference type="PROSITE" id="PS51186"/>
    </source>
</evidence>
<comment type="caution">
    <text evidence="2">The sequence shown here is derived from an EMBL/GenBank/DDBJ whole genome shotgun (WGS) entry which is preliminary data.</text>
</comment>
<dbReference type="CDD" id="cd04301">
    <property type="entry name" value="NAT_SF"/>
    <property type="match status" value="1"/>
</dbReference>
<dbReference type="PROSITE" id="PS51186">
    <property type="entry name" value="GNAT"/>
    <property type="match status" value="1"/>
</dbReference>
<dbReference type="PANTHER" id="PTHR42791:SF1">
    <property type="entry name" value="N-ACETYLTRANSFERASE DOMAIN-CONTAINING PROTEIN"/>
    <property type="match status" value="1"/>
</dbReference>
<dbReference type="EMBL" id="VIWX01000001">
    <property type="protein sequence ID" value="TWG07762.1"/>
    <property type="molecule type" value="Genomic_DNA"/>
</dbReference>
<gene>
    <name evidence="2" type="ORF">FHU35_11381</name>
</gene>
<dbReference type="PANTHER" id="PTHR42791">
    <property type="entry name" value="GNAT FAMILY ACETYLTRANSFERASE"/>
    <property type="match status" value="1"/>
</dbReference>
<dbReference type="SUPFAM" id="SSF55729">
    <property type="entry name" value="Acyl-CoA N-acyltransferases (Nat)"/>
    <property type="match status" value="1"/>
</dbReference>
<evidence type="ECO:0000313" key="3">
    <source>
        <dbReference type="Proteomes" id="UP000316184"/>
    </source>
</evidence>
<dbReference type="RefSeq" id="WP_145736061.1">
    <property type="nucleotide sequence ID" value="NZ_VIWX01000001.1"/>
</dbReference>
<dbReference type="GO" id="GO:0016747">
    <property type="term" value="F:acyltransferase activity, transferring groups other than amino-acyl groups"/>
    <property type="evidence" value="ECO:0007669"/>
    <property type="project" value="InterPro"/>
</dbReference>
<dbReference type="InterPro" id="IPR052523">
    <property type="entry name" value="Trichothecene_AcTrans"/>
</dbReference>
<protein>
    <submittedName>
        <fullName evidence="2">Acetyltransferase (GNAT) family protein</fullName>
    </submittedName>
</protein>
<dbReference type="OrthoDB" id="7057833at2"/>
<feature type="domain" description="N-acetyltransferase" evidence="1">
    <location>
        <begin position="3"/>
        <end position="194"/>
    </location>
</feature>
<dbReference type="InterPro" id="IPR016181">
    <property type="entry name" value="Acyl_CoA_acyltransferase"/>
</dbReference>
<organism evidence="2 3">
    <name type="scientific">Saccharopolyspora dendranthemae</name>
    <dbReference type="NCBI Taxonomy" id="1181886"/>
    <lineage>
        <taxon>Bacteria</taxon>
        <taxon>Bacillati</taxon>
        <taxon>Actinomycetota</taxon>
        <taxon>Actinomycetes</taxon>
        <taxon>Pseudonocardiales</taxon>
        <taxon>Pseudonocardiaceae</taxon>
        <taxon>Saccharopolyspora</taxon>
    </lineage>
</organism>
<dbReference type="Gene3D" id="3.40.630.30">
    <property type="match status" value="1"/>
</dbReference>
<proteinExistence type="predicted"/>
<keyword evidence="3" id="KW-1185">Reference proteome</keyword>
<evidence type="ECO:0000313" key="2">
    <source>
        <dbReference type="EMBL" id="TWG07762.1"/>
    </source>
</evidence>
<accession>A0A561V820</accession>
<dbReference type="InterPro" id="IPR000182">
    <property type="entry name" value="GNAT_dom"/>
</dbReference>